<dbReference type="InterPro" id="IPR007718">
    <property type="entry name" value="Srp40_C"/>
</dbReference>
<dbReference type="AlphaFoldDB" id="A0A4Q0A214"/>
<keyword evidence="3" id="KW-1185">Reference proteome</keyword>
<evidence type="ECO:0000313" key="3">
    <source>
        <dbReference type="Proteomes" id="UP000268162"/>
    </source>
</evidence>
<feature type="domain" description="Srp40 C-terminal" evidence="1">
    <location>
        <begin position="1"/>
        <end position="73"/>
    </location>
</feature>
<sequence length="77" mass="8641">FSRIDPKDVVFHDPRLMDNTFTNKGGAGGSYGEKANNDLIVTRGKRFTAEKNKKKRGAYTGGRIDLDSHSIKFSYDE</sequence>
<gene>
    <name evidence="2" type="ORF">BJ085DRAFT_13712</name>
</gene>
<accession>A0A4Q0A214</accession>
<name>A0A4Q0A214_9FUNG</name>
<organism evidence="2 3">
    <name type="scientific">Dimargaris cristalligena</name>
    <dbReference type="NCBI Taxonomy" id="215637"/>
    <lineage>
        <taxon>Eukaryota</taxon>
        <taxon>Fungi</taxon>
        <taxon>Fungi incertae sedis</taxon>
        <taxon>Zoopagomycota</taxon>
        <taxon>Kickxellomycotina</taxon>
        <taxon>Dimargaritomycetes</taxon>
        <taxon>Dimargaritales</taxon>
        <taxon>Dimargaritaceae</taxon>
        <taxon>Dimargaris</taxon>
    </lineage>
</organism>
<dbReference type="Pfam" id="PF05022">
    <property type="entry name" value="SRP40_C"/>
    <property type="match status" value="1"/>
</dbReference>
<dbReference type="PANTHER" id="PTHR23216">
    <property type="entry name" value="NUCLEOLAR AND COILED-BODY PHOSPHOPROTEIN 1"/>
    <property type="match status" value="1"/>
</dbReference>
<evidence type="ECO:0000259" key="1">
    <source>
        <dbReference type="Pfam" id="PF05022"/>
    </source>
</evidence>
<evidence type="ECO:0000313" key="2">
    <source>
        <dbReference type="EMBL" id="RKP40097.1"/>
    </source>
</evidence>
<dbReference type="GO" id="GO:0005730">
    <property type="term" value="C:nucleolus"/>
    <property type="evidence" value="ECO:0007669"/>
    <property type="project" value="InterPro"/>
</dbReference>
<protein>
    <submittedName>
        <fullName evidence="2">SRP40, C-terminal domain-containing protein</fullName>
    </submittedName>
</protein>
<dbReference type="Proteomes" id="UP000268162">
    <property type="component" value="Unassembled WGS sequence"/>
</dbReference>
<reference evidence="3" key="1">
    <citation type="journal article" date="2018" name="Nat. Microbiol.">
        <title>Leveraging single-cell genomics to expand the fungal tree of life.</title>
        <authorList>
            <person name="Ahrendt S.R."/>
            <person name="Quandt C.A."/>
            <person name="Ciobanu D."/>
            <person name="Clum A."/>
            <person name="Salamov A."/>
            <person name="Andreopoulos B."/>
            <person name="Cheng J.F."/>
            <person name="Woyke T."/>
            <person name="Pelin A."/>
            <person name="Henrissat B."/>
            <person name="Reynolds N.K."/>
            <person name="Benny G.L."/>
            <person name="Smith M.E."/>
            <person name="James T.Y."/>
            <person name="Grigoriev I.V."/>
        </authorList>
    </citation>
    <scope>NUCLEOTIDE SEQUENCE [LARGE SCALE GENOMIC DNA]</scope>
    <source>
        <strain evidence="3">RSA 468</strain>
    </source>
</reference>
<dbReference type="InterPro" id="IPR039191">
    <property type="entry name" value="Nopp140-like"/>
</dbReference>
<dbReference type="GO" id="GO:0005654">
    <property type="term" value="C:nucleoplasm"/>
    <property type="evidence" value="ECO:0007669"/>
    <property type="project" value="TreeGrafter"/>
</dbReference>
<dbReference type="EMBL" id="ML002226">
    <property type="protein sequence ID" value="RKP40097.1"/>
    <property type="molecule type" value="Genomic_DNA"/>
</dbReference>
<proteinExistence type="predicted"/>
<dbReference type="PANTHER" id="PTHR23216:SF1">
    <property type="entry name" value="NUCLEOLAR AND COILED-BODY PHOSPHOPROTEIN 1"/>
    <property type="match status" value="1"/>
</dbReference>
<feature type="non-terminal residue" evidence="2">
    <location>
        <position position="1"/>
    </location>
</feature>
<dbReference type="STRING" id="215637.A0A4Q0A214"/>